<evidence type="ECO:0000313" key="14">
    <source>
        <dbReference type="EMBL" id="KAF7250707.1"/>
    </source>
</evidence>
<protein>
    <recommendedName>
        <fullName evidence="16">Crossover junction endonuclease EME1</fullName>
    </recommendedName>
</protein>
<evidence type="ECO:0000256" key="7">
    <source>
        <dbReference type="ARBA" id="ARBA00022801"/>
    </source>
</evidence>
<keyword evidence="6" id="KW-0227">DNA damage</keyword>
<dbReference type="GO" id="GO:0046872">
    <property type="term" value="F:metal ion binding"/>
    <property type="evidence" value="ECO:0007669"/>
    <property type="project" value="UniProtKB-KW"/>
</dbReference>
<evidence type="ECO:0000313" key="15">
    <source>
        <dbReference type="Proteomes" id="UP000822476"/>
    </source>
</evidence>
<keyword evidence="5" id="KW-0255">Endonuclease</keyword>
<organism evidence="14 15">
    <name type="scientific">Paragonimus skrjabini miyazakii</name>
    <dbReference type="NCBI Taxonomy" id="59628"/>
    <lineage>
        <taxon>Eukaryota</taxon>
        <taxon>Metazoa</taxon>
        <taxon>Spiralia</taxon>
        <taxon>Lophotrochozoa</taxon>
        <taxon>Platyhelminthes</taxon>
        <taxon>Trematoda</taxon>
        <taxon>Digenea</taxon>
        <taxon>Plagiorchiida</taxon>
        <taxon>Troglotremata</taxon>
        <taxon>Troglotrematidae</taxon>
        <taxon>Paragonimus</taxon>
    </lineage>
</organism>
<comment type="subcellular location">
    <subcellularLocation>
        <location evidence="2">Nucleus</location>
    </subcellularLocation>
</comment>
<evidence type="ECO:0000256" key="12">
    <source>
        <dbReference type="ARBA" id="ARBA00023254"/>
    </source>
</evidence>
<gene>
    <name evidence="14" type="ORF">EG68_09457</name>
</gene>
<dbReference type="Pfam" id="PF21292">
    <property type="entry name" value="EME1-MUS81_C"/>
    <property type="match status" value="1"/>
</dbReference>
<dbReference type="GO" id="GO:0031573">
    <property type="term" value="P:mitotic intra-S DNA damage checkpoint signaling"/>
    <property type="evidence" value="ECO:0007669"/>
    <property type="project" value="TreeGrafter"/>
</dbReference>
<dbReference type="Proteomes" id="UP000822476">
    <property type="component" value="Unassembled WGS sequence"/>
</dbReference>
<keyword evidence="8" id="KW-0460">Magnesium</keyword>
<dbReference type="AlphaFoldDB" id="A0A8S9YQV7"/>
<dbReference type="GO" id="GO:0000712">
    <property type="term" value="P:resolution of meiotic recombination intermediates"/>
    <property type="evidence" value="ECO:0007669"/>
    <property type="project" value="TreeGrafter"/>
</dbReference>
<dbReference type="PANTHER" id="PTHR21077:SF5">
    <property type="entry name" value="CROSSOVER JUNCTION ENDONUCLEASE MMS4"/>
    <property type="match status" value="1"/>
</dbReference>
<dbReference type="PANTHER" id="PTHR21077">
    <property type="entry name" value="EME1 PROTEIN"/>
    <property type="match status" value="1"/>
</dbReference>
<evidence type="ECO:0000256" key="9">
    <source>
        <dbReference type="ARBA" id="ARBA00023172"/>
    </source>
</evidence>
<keyword evidence="4" id="KW-0479">Metal-binding</keyword>
<dbReference type="GO" id="GO:0006302">
    <property type="term" value="P:double-strand break repair"/>
    <property type="evidence" value="ECO:0007669"/>
    <property type="project" value="TreeGrafter"/>
</dbReference>
<keyword evidence="11" id="KW-0539">Nucleus</keyword>
<evidence type="ECO:0000256" key="6">
    <source>
        <dbReference type="ARBA" id="ARBA00022763"/>
    </source>
</evidence>
<keyword evidence="15" id="KW-1185">Reference proteome</keyword>
<name>A0A8S9YQV7_9TREM</name>
<dbReference type="Gene3D" id="3.40.50.10130">
    <property type="match status" value="1"/>
</dbReference>
<comment type="cofactor">
    <cofactor evidence="1">
        <name>Mg(2+)</name>
        <dbReference type="ChEBI" id="CHEBI:18420"/>
    </cofactor>
</comment>
<evidence type="ECO:0000256" key="3">
    <source>
        <dbReference type="ARBA" id="ARBA00022722"/>
    </source>
</evidence>
<keyword evidence="3" id="KW-0540">Nuclease</keyword>
<dbReference type="Gene3D" id="1.10.150.670">
    <property type="entry name" value="Crossover junction endonuclease EME1, DNA-binding domain"/>
    <property type="match status" value="1"/>
</dbReference>
<reference evidence="14" key="1">
    <citation type="submission" date="2019-07" db="EMBL/GenBank/DDBJ databases">
        <title>Annotation for the trematode Paragonimus miyazaki's.</title>
        <authorList>
            <person name="Choi Y.-J."/>
        </authorList>
    </citation>
    <scope>NUCLEOTIDE SEQUENCE</scope>
    <source>
        <strain evidence="14">Japan</strain>
    </source>
</reference>
<evidence type="ECO:0000256" key="11">
    <source>
        <dbReference type="ARBA" id="ARBA00023242"/>
    </source>
</evidence>
<evidence type="ECO:0000256" key="8">
    <source>
        <dbReference type="ARBA" id="ARBA00022842"/>
    </source>
</evidence>
<keyword evidence="10" id="KW-0234">DNA repair</keyword>
<evidence type="ECO:0000256" key="4">
    <source>
        <dbReference type="ARBA" id="ARBA00022723"/>
    </source>
</evidence>
<evidence type="ECO:0000256" key="10">
    <source>
        <dbReference type="ARBA" id="ARBA00023204"/>
    </source>
</evidence>
<keyword evidence="12" id="KW-0469">Meiosis</keyword>
<evidence type="ECO:0000256" key="1">
    <source>
        <dbReference type="ARBA" id="ARBA00001946"/>
    </source>
</evidence>
<dbReference type="InterPro" id="IPR033310">
    <property type="entry name" value="Mms4/EME1/EME2"/>
</dbReference>
<keyword evidence="7" id="KW-0378">Hydrolase</keyword>
<dbReference type="EMBL" id="JTDE01005201">
    <property type="protein sequence ID" value="KAF7250707.1"/>
    <property type="molecule type" value="Genomic_DNA"/>
</dbReference>
<proteinExistence type="predicted"/>
<evidence type="ECO:0000256" key="13">
    <source>
        <dbReference type="SAM" id="MobiDB-lite"/>
    </source>
</evidence>
<comment type="caution">
    <text evidence="14">The sequence shown here is derived from an EMBL/GenBank/DDBJ whole genome shotgun (WGS) entry which is preliminary data.</text>
</comment>
<evidence type="ECO:0000256" key="5">
    <source>
        <dbReference type="ARBA" id="ARBA00022759"/>
    </source>
</evidence>
<evidence type="ECO:0000256" key="2">
    <source>
        <dbReference type="ARBA" id="ARBA00004123"/>
    </source>
</evidence>
<accession>A0A8S9YQV7</accession>
<dbReference type="GO" id="GO:0005634">
    <property type="term" value="C:nucleus"/>
    <property type="evidence" value="ECO:0007669"/>
    <property type="project" value="UniProtKB-SubCell"/>
</dbReference>
<dbReference type="GO" id="GO:0008821">
    <property type="term" value="F:crossover junction DNA endonuclease activity"/>
    <property type="evidence" value="ECO:0007669"/>
    <property type="project" value="TreeGrafter"/>
</dbReference>
<dbReference type="OrthoDB" id="343092at2759"/>
<dbReference type="InterPro" id="IPR042530">
    <property type="entry name" value="EME1/EME2_C"/>
</dbReference>
<feature type="region of interest" description="Disordered" evidence="13">
    <location>
        <begin position="1"/>
        <end position="20"/>
    </location>
</feature>
<keyword evidence="9" id="KW-0233">DNA recombination</keyword>
<evidence type="ECO:0008006" key="16">
    <source>
        <dbReference type="Google" id="ProtNLM"/>
    </source>
</evidence>
<dbReference type="GO" id="GO:0048476">
    <property type="term" value="C:Holliday junction resolvase complex"/>
    <property type="evidence" value="ECO:0007669"/>
    <property type="project" value="InterPro"/>
</dbReference>
<dbReference type="GO" id="GO:0031297">
    <property type="term" value="P:replication fork processing"/>
    <property type="evidence" value="ECO:0007669"/>
    <property type="project" value="TreeGrafter"/>
</dbReference>
<sequence>MALSSDPLLLTTNKRNQRPDKQARLNLRKKAAEQFVKKLTHAKNALRLLTCEFDEQLLQFPGLLGALTPRLEIGWQSSNIQSGAGNVLEWEMRIASQLPALIKPMTPAQHGPTGPVPLSYSFTWTKYQPKIIDETNQELDIQLEPIAEPEVVLLLTGEQIKNLTKEFTGRKNQQIPTSSSFGACLKQLGRPVTCIFLTGAKLRTLKKNRPSSICAANRISINQLCAQLQIEWGVRATRICSDVNEVALILASYTRSIGERPFKEGRLLRDEGLTFLPDAVRMGLSGCASRGRGPGPAPTVSDPTESATDSLAVHAWANRVWLAQLGQWRGVTGEIAHAVSTVYPTALAFYRACQRHSTEAGDTEGQNVNGKRTHPMETSLAELEVRRGAGVLTSRRRLGPEFARRLVTHFTNDNPNHVID</sequence>